<evidence type="ECO:0000313" key="2">
    <source>
        <dbReference type="Proteomes" id="UP000018936"/>
    </source>
</evidence>
<name>V8P2J5_OPHHA</name>
<reference evidence="1 2" key="1">
    <citation type="journal article" date="2013" name="Proc. Natl. Acad. Sci. U.S.A.">
        <title>The king cobra genome reveals dynamic gene evolution and adaptation in the snake venom system.</title>
        <authorList>
            <person name="Vonk F.J."/>
            <person name="Casewell N.R."/>
            <person name="Henkel C.V."/>
            <person name="Heimberg A.M."/>
            <person name="Jansen H.J."/>
            <person name="McCleary R.J."/>
            <person name="Kerkkamp H.M."/>
            <person name="Vos R.A."/>
            <person name="Guerreiro I."/>
            <person name="Calvete J.J."/>
            <person name="Wuster W."/>
            <person name="Woods A.E."/>
            <person name="Logan J.M."/>
            <person name="Harrison R.A."/>
            <person name="Castoe T.A."/>
            <person name="de Koning A.P."/>
            <person name="Pollock D.D."/>
            <person name="Yandell M."/>
            <person name="Calderon D."/>
            <person name="Renjifo C."/>
            <person name="Currier R.B."/>
            <person name="Salgado D."/>
            <person name="Pla D."/>
            <person name="Sanz L."/>
            <person name="Hyder A.S."/>
            <person name="Ribeiro J.M."/>
            <person name="Arntzen J.W."/>
            <person name="van den Thillart G.E."/>
            <person name="Boetzer M."/>
            <person name="Pirovano W."/>
            <person name="Dirks R.P."/>
            <person name="Spaink H.P."/>
            <person name="Duboule D."/>
            <person name="McGlinn E."/>
            <person name="Kini R.M."/>
            <person name="Richardson M.K."/>
        </authorList>
    </citation>
    <scope>NUCLEOTIDE SEQUENCE</scope>
    <source>
        <tissue evidence="1">Blood</tissue>
    </source>
</reference>
<feature type="non-terminal residue" evidence="1">
    <location>
        <position position="1"/>
    </location>
</feature>
<proteinExistence type="predicted"/>
<comment type="caution">
    <text evidence="1">The sequence shown here is derived from an EMBL/GenBank/DDBJ whole genome shotgun (WGS) entry which is preliminary data.</text>
</comment>
<keyword evidence="2" id="KW-1185">Reference proteome</keyword>
<dbReference type="AlphaFoldDB" id="V8P2J5"/>
<dbReference type="Gene3D" id="2.20.25.20">
    <property type="match status" value="1"/>
</dbReference>
<dbReference type="Gene3D" id="1.20.120.1750">
    <property type="match status" value="1"/>
</dbReference>
<sequence>MHSTALILQSVSRSEDTMRVEMMRKWERFMFCRECKEEYHEGECHSFFKSPGATAQTGFEIDEHAAMKARWEDASKETIKRTTKPCPKCHVPVEKD</sequence>
<accession>V8P2J5</accession>
<organism evidence="1 2">
    <name type="scientific">Ophiophagus hannah</name>
    <name type="common">King cobra</name>
    <name type="synonym">Naja hannah</name>
    <dbReference type="NCBI Taxonomy" id="8665"/>
    <lineage>
        <taxon>Eukaryota</taxon>
        <taxon>Metazoa</taxon>
        <taxon>Chordata</taxon>
        <taxon>Craniata</taxon>
        <taxon>Vertebrata</taxon>
        <taxon>Euteleostomi</taxon>
        <taxon>Lepidosauria</taxon>
        <taxon>Squamata</taxon>
        <taxon>Bifurcata</taxon>
        <taxon>Unidentata</taxon>
        <taxon>Episquamata</taxon>
        <taxon>Toxicofera</taxon>
        <taxon>Serpentes</taxon>
        <taxon>Colubroidea</taxon>
        <taxon>Elapidae</taxon>
        <taxon>Elapinae</taxon>
        <taxon>Ophiophagus</taxon>
    </lineage>
</organism>
<protein>
    <submittedName>
        <fullName evidence="1">E3 ubiquitin-protein ligase parkin</fullName>
    </submittedName>
</protein>
<dbReference type="OrthoDB" id="9039815at2759"/>
<dbReference type="Proteomes" id="UP000018936">
    <property type="component" value="Unassembled WGS sequence"/>
</dbReference>
<gene>
    <name evidence="1" type="primary">Park2</name>
    <name evidence="1" type="ORF">L345_05457</name>
</gene>
<feature type="non-terminal residue" evidence="1">
    <location>
        <position position="96"/>
    </location>
</feature>
<evidence type="ECO:0000313" key="1">
    <source>
        <dbReference type="EMBL" id="ETE68744.1"/>
    </source>
</evidence>
<dbReference type="EMBL" id="AZIM01000949">
    <property type="protein sequence ID" value="ETE68744.1"/>
    <property type="molecule type" value="Genomic_DNA"/>
</dbReference>